<feature type="transmembrane region" description="Helical" evidence="1">
    <location>
        <begin position="246"/>
        <end position="267"/>
    </location>
</feature>
<feature type="transmembrane region" description="Helical" evidence="1">
    <location>
        <begin position="87"/>
        <end position="109"/>
    </location>
</feature>
<dbReference type="GO" id="GO:0140359">
    <property type="term" value="F:ABC-type transporter activity"/>
    <property type="evidence" value="ECO:0007669"/>
    <property type="project" value="InterPro"/>
</dbReference>
<comment type="caution">
    <text evidence="2">The sequence shown here is derived from an EMBL/GenBank/DDBJ whole genome shotgun (WGS) entry which is preliminary data.</text>
</comment>
<reference evidence="2 3" key="1">
    <citation type="submission" date="2019-03" db="EMBL/GenBank/DDBJ databases">
        <title>Whole genome sequence of a novel Rubrobacter taiwanensis strain, isolated from Yellowstone National Park.</title>
        <authorList>
            <person name="Freed S."/>
            <person name="Ramaley R.F."/>
            <person name="Kyndt J.A."/>
        </authorList>
    </citation>
    <scope>NUCLEOTIDE SEQUENCE [LARGE SCALE GENOMIC DNA]</scope>
    <source>
        <strain evidence="2 3">Yellowstone</strain>
    </source>
</reference>
<name>A0A4R1BRX6_9ACTN</name>
<evidence type="ECO:0000256" key="1">
    <source>
        <dbReference type="SAM" id="Phobius"/>
    </source>
</evidence>
<feature type="transmembrane region" description="Helical" evidence="1">
    <location>
        <begin position="130"/>
        <end position="155"/>
    </location>
</feature>
<dbReference type="Proteomes" id="UP000295244">
    <property type="component" value="Unassembled WGS sequence"/>
</dbReference>
<keyword evidence="1" id="KW-0812">Transmembrane</keyword>
<evidence type="ECO:0008006" key="4">
    <source>
        <dbReference type="Google" id="ProtNLM"/>
    </source>
</evidence>
<proteinExistence type="predicted"/>
<dbReference type="OrthoDB" id="3686802at2"/>
<evidence type="ECO:0000313" key="2">
    <source>
        <dbReference type="EMBL" id="TCJ20056.1"/>
    </source>
</evidence>
<feature type="transmembrane region" description="Helical" evidence="1">
    <location>
        <begin position="175"/>
        <end position="194"/>
    </location>
</feature>
<dbReference type="GO" id="GO:0005886">
    <property type="term" value="C:plasma membrane"/>
    <property type="evidence" value="ECO:0007669"/>
    <property type="project" value="UniProtKB-SubCell"/>
</dbReference>
<gene>
    <name evidence="2" type="ORF">E0L93_03685</name>
</gene>
<sequence>MDEPVYKKPSGTLAALVWHEVRMRVRGGIIWGGLLGLYSAMIVASYAAVEEQIPQFEQLLEAYPQAILEAFGITSLATPEAYMGGQFFNWLAPLALSFFPILALAGAIAGAEERGTLDVLLGNPIPRWQLVVGGFLAVAISLLGVLAIVGVLTWVPAALLGVELSAGRTIEAVLSLWPACMFFGGMALLCSAAFHRRALAVAVPGVLLFGMYLMNVISGLVEELESIKYLSVLYYYGAPIENGIDWAHFAGVAAAAVALMALAIPVFRRRDIYT</sequence>
<keyword evidence="1" id="KW-0472">Membrane</keyword>
<evidence type="ECO:0000313" key="3">
    <source>
        <dbReference type="Proteomes" id="UP000295244"/>
    </source>
</evidence>
<dbReference type="RefSeq" id="WP_132688616.1">
    <property type="nucleotide sequence ID" value="NZ_SKBU01000006.1"/>
</dbReference>
<feature type="transmembrane region" description="Helical" evidence="1">
    <location>
        <begin position="201"/>
        <end position="221"/>
    </location>
</feature>
<dbReference type="PANTHER" id="PTHR37305:SF1">
    <property type="entry name" value="MEMBRANE PROTEIN"/>
    <property type="match status" value="1"/>
</dbReference>
<dbReference type="Pfam" id="PF12679">
    <property type="entry name" value="ABC2_membrane_2"/>
    <property type="match status" value="1"/>
</dbReference>
<organism evidence="2 3">
    <name type="scientific">Rubrobacter taiwanensis</name>
    <dbReference type="NCBI Taxonomy" id="185139"/>
    <lineage>
        <taxon>Bacteria</taxon>
        <taxon>Bacillati</taxon>
        <taxon>Actinomycetota</taxon>
        <taxon>Rubrobacteria</taxon>
        <taxon>Rubrobacterales</taxon>
        <taxon>Rubrobacteraceae</taxon>
        <taxon>Rubrobacter</taxon>
    </lineage>
</organism>
<dbReference type="EMBL" id="SKBU01000006">
    <property type="protein sequence ID" value="TCJ20056.1"/>
    <property type="molecule type" value="Genomic_DNA"/>
</dbReference>
<keyword evidence="1" id="KW-1133">Transmembrane helix</keyword>
<dbReference type="PANTHER" id="PTHR37305">
    <property type="entry name" value="INTEGRAL MEMBRANE PROTEIN-RELATED"/>
    <property type="match status" value="1"/>
</dbReference>
<feature type="transmembrane region" description="Helical" evidence="1">
    <location>
        <begin position="29"/>
        <end position="49"/>
    </location>
</feature>
<accession>A0A4R1BRX6</accession>
<keyword evidence="3" id="KW-1185">Reference proteome</keyword>
<protein>
    <recommendedName>
        <fullName evidence="4">ABC transporter permease</fullName>
    </recommendedName>
</protein>
<dbReference type="AlphaFoldDB" id="A0A4R1BRX6"/>